<evidence type="ECO:0000256" key="1">
    <source>
        <dbReference type="SAM" id="MobiDB-lite"/>
    </source>
</evidence>
<feature type="compositionally biased region" description="Polar residues" evidence="1">
    <location>
        <begin position="60"/>
        <end position="75"/>
    </location>
</feature>
<comment type="caution">
    <text evidence="2">The sequence shown here is derived from an EMBL/GenBank/DDBJ whole genome shotgun (WGS) entry which is preliminary data.</text>
</comment>
<dbReference type="EMBL" id="SDMP01000008">
    <property type="protein sequence ID" value="RYR44388.1"/>
    <property type="molecule type" value="Genomic_DNA"/>
</dbReference>
<name>A0A445C0J7_ARAHY</name>
<dbReference type="AlphaFoldDB" id="A0A445C0J7"/>
<protein>
    <submittedName>
        <fullName evidence="2">Uncharacterized protein</fullName>
    </submittedName>
</protein>
<organism evidence="2 3">
    <name type="scientific">Arachis hypogaea</name>
    <name type="common">Peanut</name>
    <dbReference type="NCBI Taxonomy" id="3818"/>
    <lineage>
        <taxon>Eukaryota</taxon>
        <taxon>Viridiplantae</taxon>
        <taxon>Streptophyta</taxon>
        <taxon>Embryophyta</taxon>
        <taxon>Tracheophyta</taxon>
        <taxon>Spermatophyta</taxon>
        <taxon>Magnoliopsida</taxon>
        <taxon>eudicotyledons</taxon>
        <taxon>Gunneridae</taxon>
        <taxon>Pentapetalae</taxon>
        <taxon>rosids</taxon>
        <taxon>fabids</taxon>
        <taxon>Fabales</taxon>
        <taxon>Fabaceae</taxon>
        <taxon>Papilionoideae</taxon>
        <taxon>50 kb inversion clade</taxon>
        <taxon>dalbergioids sensu lato</taxon>
        <taxon>Dalbergieae</taxon>
        <taxon>Pterocarpus clade</taxon>
        <taxon>Arachis</taxon>
    </lineage>
</organism>
<proteinExistence type="predicted"/>
<gene>
    <name evidence="2" type="ORF">Ahy_A08g040722</name>
</gene>
<keyword evidence="3" id="KW-1185">Reference proteome</keyword>
<feature type="region of interest" description="Disordered" evidence="1">
    <location>
        <begin position="57"/>
        <end position="84"/>
    </location>
</feature>
<sequence>MREDGAGIALKLLKLDRDVVNMYEDAIRNDDRVVHVYWEHTVGISTEVEVVDVDAEEVPTSETEPSIANANTVNKSPRGRIKKRAQRTLTPARILSQEN</sequence>
<evidence type="ECO:0000313" key="2">
    <source>
        <dbReference type="EMBL" id="RYR44388.1"/>
    </source>
</evidence>
<dbReference type="Proteomes" id="UP000289738">
    <property type="component" value="Chromosome A08"/>
</dbReference>
<accession>A0A445C0J7</accession>
<reference evidence="2 3" key="1">
    <citation type="submission" date="2019-01" db="EMBL/GenBank/DDBJ databases">
        <title>Sequencing of cultivated peanut Arachis hypogaea provides insights into genome evolution and oil improvement.</title>
        <authorList>
            <person name="Chen X."/>
        </authorList>
    </citation>
    <scope>NUCLEOTIDE SEQUENCE [LARGE SCALE GENOMIC DNA]</scope>
    <source>
        <strain evidence="3">cv. Fuhuasheng</strain>
        <tissue evidence="2">Leaves</tissue>
    </source>
</reference>
<evidence type="ECO:0000313" key="3">
    <source>
        <dbReference type="Proteomes" id="UP000289738"/>
    </source>
</evidence>